<reference evidence="1" key="1">
    <citation type="journal article" date="2017" name="Nature">
        <title>The sunflower genome provides insights into oil metabolism, flowering and Asterid evolution.</title>
        <authorList>
            <person name="Badouin H."/>
            <person name="Gouzy J."/>
            <person name="Grassa C.J."/>
            <person name="Murat F."/>
            <person name="Staton S.E."/>
            <person name="Cottret L."/>
            <person name="Lelandais-Briere C."/>
            <person name="Owens G.L."/>
            <person name="Carrere S."/>
            <person name="Mayjonade B."/>
            <person name="Legrand L."/>
            <person name="Gill N."/>
            <person name="Kane N.C."/>
            <person name="Bowers J.E."/>
            <person name="Hubner S."/>
            <person name="Bellec A."/>
            <person name="Berard A."/>
            <person name="Berges H."/>
            <person name="Blanchet N."/>
            <person name="Boniface M.C."/>
            <person name="Brunel D."/>
            <person name="Catrice O."/>
            <person name="Chaidir N."/>
            <person name="Claudel C."/>
            <person name="Donnadieu C."/>
            <person name="Faraut T."/>
            <person name="Fievet G."/>
            <person name="Helmstetter N."/>
            <person name="King M."/>
            <person name="Knapp S.J."/>
            <person name="Lai Z."/>
            <person name="Le Paslier M.C."/>
            <person name="Lippi Y."/>
            <person name="Lorenzon L."/>
            <person name="Mandel J.R."/>
            <person name="Marage G."/>
            <person name="Marchand G."/>
            <person name="Marquand E."/>
            <person name="Bret-Mestries E."/>
            <person name="Morien E."/>
            <person name="Nambeesan S."/>
            <person name="Nguyen T."/>
            <person name="Pegot-Espagnet P."/>
            <person name="Pouilly N."/>
            <person name="Raftis F."/>
            <person name="Sallet E."/>
            <person name="Schiex T."/>
            <person name="Thomas J."/>
            <person name="Vandecasteele C."/>
            <person name="Vares D."/>
            <person name="Vear F."/>
            <person name="Vautrin S."/>
            <person name="Crespi M."/>
            <person name="Mangin B."/>
            <person name="Burke J.M."/>
            <person name="Salse J."/>
            <person name="Munos S."/>
            <person name="Vincourt P."/>
            <person name="Rieseberg L.H."/>
            <person name="Langlade N.B."/>
        </authorList>
    </citation>
    <scope>NUCLEOTIDE SEQUENCE</scope>
    <source>
        <tissue evidence="1">Leaves</tissue>
    </source>
</reference>
<accession>A0A9K3JB47</accession>
<dbReference type="AlphaFoldDB" id="A0A9K3JB47"/>
<name>A0A9K3JB47_HELAN</name>
<reference evidence="1" key="2">
    <citation type="submission" date="2020-06" db="EMBL/GenBank/DDBJ databases">
        <title>Helianthus annuus Genome sequencing and assembly Release 2.</title>
        <authorList>
            <person name="Gouzy J."/>
            <person name="Langlade N."/>
            <person name="Munos S."/>
        </authorList>
    </citation>
    <scope>NUCLEOTIDE SEQUENCE</scope>
    <source>
        <tissue evidence="1">Leaves</tissue>
    </source>
</reference>
<gene>
    <name evidence="1" type="ORF">HanXRQr2_Chr04g0188841</name>
</gene>
<keyword evidence="2" id="KW-1185">Reference proteome</keyword>
<proteinExistence type="predicted"/>
<evidence type="ECO:0000313" key="1">
    <source>
        <dbReference type="EMBL" id="KAF5812100.1"/>
    </source>
</evidence>
<sequence length="45" mass="4785">MPDLSPDPFHDQICEDSTAYSPPPCYAASIAASPSFQGFADVSNH</sequence>
<dbReference type="Proteomes" id="UP000215914">
    <property type="component" value="Unassembled WGS sequence"/>
</dbReference>
<dbReference type="EMBL" id="MNCJ02000319">
    <property type="protein sequence ID" value="KAF5812100.1"/>
    <property type="molecule type" value="Genomic_DNA"/>
</dbReference>
<comment type="caution">
    <text evidence="1">The sequence shown here is derived from an EMBL/GenBank/DDBJ whole genome shotgun (WGS) entry which is preliminary data.</text>
</comment>
<dbReference type="Gramene" id="mRNA:HanXRQr2_Chr04g0188841">
    <property type="protein sequence ID" value="mRNA:HanXRQr2_Chr04g0188841"/>
    <property type="gene ID" value="HanXRQr2_Chr04g0188841"/>
</dbReference>
<organism evidence="1 2">
    <name type="scientific">Helianthus annuus</name>
    <name type="common">Common sunflower</name>
    <dbReference type="NCBI Taxonomy" id="4232"/>
    <lineage>
        <taxon>Eukaryota</taxon>
        <taxon>Viridiplantae</taxon>
        <taxon>Streptophyta</taxon>
        <taxon>Embryophyta</taxon>
        <taxon>Tracheophyta</taxon>
        <taxon>Spermatophyta</taxon>
        <taxon>Magnoliopsida</taxon>
        <taxon>eudicotyledons</taxon>
        <taxon>Gunneridae</taxon>
        <taxon>Pentapetalae</taxon>
        <taxon>asterids</taxon>
        <taxon>campanulids</taxon>
        <taxon>Asterales</taxon>
        <taxon>Asteraceae</taxon>
        <taxon>Asteroideae</taxon>
        <taxon>Heliantheae alliance</taxon>
        <taxon>Heliantheae</taxon>
        <taxon>Helianthus</taxon>
    </lineage>
</organism>
<protein>
    <submittedName>
        <fullName evidence="1">Uncharacterized protein</fullName>
    </submittedName>
</protein>
<evidence type="ECO:0000313" key="2">
    <source>
        <dbReference type="Proteomes" id="UP000215914"/>
    </source>
</evidence>